<dbReference type="OrthoDB" id="9758229at2"/>
<protein>
    <recommendedName>
        <fullName evidence="3">Type VI secretion system component TssM1 N-terminal domain-containing protein</fullName>
    </recommendedName>
</protein>
<dbReference type="InterPro" id="IPR025743">
    <property type="entry name" value="TssM1_N"/>
</dbReference>
<accession>A0A370WV40</accession>
<dbReference type="PANTHER" id="PTHR36153:SF1">
    <property type="entry name" value="TYPE VI SECRETION SYSTEM COMPONENT TSSM1"/>
    <property type="match status" value="1"/>
</dbReference>
<organism evidence="4 5">
    <name type="scientific">Dyella monticola</name>
    <dbReference type="NCBI Taxonomy" id="1927958"/>
    <lineage>
        <taxon>Bacteria</taxon>
        <taxon>Pseudomonadati</taxon>
        <taxon>Pseudomonadota</taxon>
        <taxon>Gammaproteobacteria</taxon>
        <taxon>Lysobacterales</taxon>
        <taxon>Rhodanobacteraceae</taxon>
        <taxon>Dyella</taxon>
    </lineage>
</organism>
<sequence>MSAFVACLLLAAVAFVLIVWLLWRARTSKVAAAPAKAATTARAWRWIDVRDRLRRAYQSIDRAVRYVAARKDWRYRSSWLLLMGFQGDGKSSIAASVPADLRRLSRQGDRSHEDFLRKAVPHSDWLFLEKGMLIDPVGVLGDPASKTNGQANDSLWRDMLANFDSLRPDRALDGVVWVISASRLLGADAAGRAALGRYAFARINDLQAAFGFALPVYVVISQCDTVQGFTAFWSAQKSALRSQVAGWSSPTIDDNGLPSEWVAKVFDKLIVGLRGLVLQAATARDEIQDVDDFFLFPQFMSVLQTPVREFLEIVFKPNVYEARAFCRGVYFTGVVGGDKPQNVRDGARDDVAFIEGLVRDKFFAERNLAQRTQKGLLARNRIIRQLQVGLLAAMVALMVGLPWSSAQVSKQVHDLRQTVINISVSSKALTQSECLDEERLSKLLMEVGSLDQRTRYVAIPLSWLDSRINSRITGVSRKALETVVFPSLACKLQQKISALSDTTLADPKSKSVQGAGPAVAFQRDKVQLQQQLADLSALEDNLDRFADIAQQGVQTDKHKLLLEFGVLWQYVYQTPLPPGTMKENSDLADALVQSTYPDPPSITPDVRTRLAEQFQKMASDARIYLLQRVRLGTQRLAVLNDAKPPFLQKLRAFNTWLGWIRSDWLLTTPSDNPCTKLSDAIAPGIKNLIDHHRYSSSLQGTLQDFSTAQCYQPAIDSLSSETLPSHGLLFQFDAAAQQLNGLSPEMSNEAAGLKALASVGFMQLESSQQYSCNPYTGGWDGEVFGELMSYMRQYQVFLSEQKIADQASAAAGAPVQAPTDADARADDEPLYEVLAREQLDMVIKDSLARNQRGQPGQSPDTGLDATSQLDRQLSSQSTDMSATLQPMTQWLNQMQNLKFKTLADDVGQCEQNYASTMLNDASLLVSSSQLYNPPAQDGTDDSTPLFDLGSTPVLQDYLDRQLARVQVLAGYAAPFVTLLKGVTGVNNSQRVNTHTDTYWGNTISELNRAVQFADPAGQVAQLNDFFLKQLATLTYANCTSVLNGYASPAVGNDLFSEQRKAIFQIAQAKCTGRGGDNSDLHFMRIGMLFNNQLAGRYPFGPPDAQEVTPAIVKAFFVYYAKEKPELETWLATATGAKAERMKTFIGQLDAVQAFFAGNLLAQPQSQPITVNAGFRALPANSPLSNQLIAWTLHVGGNTAKWPGNVAGVAWNIGDPVSLDLQWADRSRFTPVPDPSQSDLNVSGYDAVFQSGGSWALLHLLDTHKSPSPGDALDPSLQMLRFQLPVLAAADASANKRSTQNAEFYLTMKFSAPDPTTKAIVPLTMPTFPQEAPVLWK</sequence>
<dbReference type="RefSeq" id="WP_115496552.1">
    <property type="nucleotide sequence ID" value="NZ_QRBE01000010.1"/>
</dbReference>
<comment type="caution">
    <text evidence="4">The sequence shown here is derived from an EMBL/GenBank/DDBJ whole genome shotgun (WGS) entry which is preliminary data.</text>
</comment>
<dbReference type="PANTHER" id="PTHR36153">
    <property type="entry name" value="INNER MEMBRANE PROTEIN-RELATED"/>
    <property type="match status" value="1"/>
</dbReference>
<reference evidence="4 5" key="1">
    <citation type="submission" date="2018-07" db="EMBL/GenBank/DDBJ databases">
        <title>Dyella monticola sp. nov. and Dyella psychrodurans sp. nov. isolated from monsoon evergreen broad-leaved forest soil of Dinghu Mountain, China.</title>
        <authorList>
            <person name="Gao Z."/>
            <person name="Qiu L."/>
        </authorList>
    </citation>
    <scope>NUCLEOTIDE SEQUENCE [LARGE SCALE GENOMIC DNA]</scope>
    <source>
        <strain evidence="4 5">4G-K06</strain>
    </source>
</reference>
<evidence type="ECO:0000259" key="3">
    <source>
        <dbReference type="Pfam" id="PF14331"/>
    </source>
</evidence>
<dbReference type="Pfam" id="PF14331">
    <property type="entry name" value="IcmF-related_N"/>
    <property type="match status" value="1"/>
</dbReference>
<name>A0A370WV40_9GAMM</name>
<evidence type="ECO:0000313" key="5">
    <source>
        <dbReference type="Proteomes" id="UP000254258"/>
    </source>
</evidence>
<feature type="compositionally biased region" description="Polar residues" evidence="2">
    <location>
        <begin position="848"/>
        <end position="881"/>
    </location>
</feature>
<keyword evidence="1" id="KW-0175">Coiled coil</keyword>
<keyword evidence="5" id="KW-1185">Reference proteome</keyword>
<evidence type="ECO:0000256" key="2">
    <source>
        <dbReference type="SAM" id="MobiDB-lite"/>
    </source>
</evidence>
<dbReference type="InterPro" id="IPR053156">
    <property type="entry name" value="T6SS_TssM-like"/>
</dbReference>
<gene>
    <name evidence="4" type="ORF">DWU98_15900</name>
</gene>
<proteinExistence type="predicted"/>
<feature type="coiled-coil region" evidence="1">
    <location>
        <begin position="518"/>
        <end position="548"/>
    </location>
</feature>
<evidence type="ECO:0000313" key="4">
    <source>
        <dbReference type="EMBL" id="RDS79921.1"/>
    </source>
</evidence>
<feature type="region of interest" description="Disordered" evidence="2">
    <location>
        <begin position="847"/>
        <end position="881"/>
    </location>
</feature>
<evidence type="ECO:0000256" key="1">
    <source>
        <dbReference type="SAM" id="Coils"/>
    </source>
</evidence>
<dbReference type="EMBL" id="QRBE01000010">
    <property type="protein sequence ID" value="RDS79921.1"/>
    <property type="molecule type" value="Genomic_DNA"/>
</dbReference>
<feature type="domain" description="Type VI secretion system component TssM1 N-terminal" evidence="3">
    <location>
        <begin position="152"/>
        <end position="381"/>
    </location>
</feature>
<dbReference type="Proteomes" id="UP000254258">
    <property type="component" value="Unassembled WGS sequence"/>
</dbReference>